<sequence>MSQQVIDKVDAAPSNKKVGGALIGSAMEVFDWSVYSTFAAFFAVSFFGSGGSDNQAFINSLIVFAVGFIARPIGSLLFGYISDKRGRRVSLFLTSLTALIGTTLLAAAPTHAQVGVGAAIVLVVARVIQGIAHGGEQPAAGAYVAERSTKDNRGALSSLIYVSIMVGGLIATLLGAVLTSSVGKEGLVDWAWRVPFIVGGLGSLAALYSVWRLNDTEVFEEATQDAVRPNVWKEMARSWRPSLQIIGLTLGITIAFQNWAAISGFHISVLKANPTHTMWTAVAANLLAIIALPLWGKLSDRIGRKPVLYIGFVGIALSTYVFMRYLDGSWQHMLVAMGVSLILLSGPLAILPALMAELVPTSIRTIGVGFSYALATAIFGGTVPALQAWIGDRWSPQAFGVYVTLAVIVSLLVTLTIPETRGKDIAAEATTES</sequence>
<evidence type="ECO:0000313" key="11">
    <source>
        <dbReference type="EMBL" id="AHI21434.1"/>
    </source>
</evidence>
<dbReference type="Gene3D" id="1.20.1250.20">
    <property type="entry name" value="MFS general substrate transporter like domains"/>
    <property type="match status" value="2"/>
</dbReference>
<dbReference type="Pfam" id="PF00083">
    <property type="entry name" value="Sugar_tr"/>
    <property type="match status" value="1"/>
</dbReference>
<keyword evidence="3" id="KW-0813">Transport</keyword>
<dbReference type="GO" id="GO:0015293">
    <property type="term" value="F:symporter activity"/>
    <property type="evidence" value="ECO:0007669"/>
    <property type="project" value="UniProtKB-KW"/>
</dbReference>
<evidence type="ECO:0000256" key="7">
    <source>
        <dbReference type="ARBA" id="ARBA00022989"/>
    </source>
</evidence>
<feature type="transmembrane region" description="Helical" evidence="9">
    <location>
        <begin position="114"/>
        <end position="134"/>
    </location>
</feature>
<feature type="transmembrane region" description="Helical" evidence="9">
    <location>
        <begin position="190"/>
        <end position="211"/>
    </location>
</feature>
<evidence type="ECO:0000256" key="9">
    <source>
        <dbReference type="SAM" id="Phobius"/>
    </source>
</evidence>
<accession>W5XXN5</accession>
<dbReference type="GO" id="GO:0005886">
    <property type="term" value="C:plasma membrane"/>
    <property type="evidence" value="ECO:0007669"/>
    <property type="project" value="UniProtKB-SubCell"/>
</dbReference>
<protein>
    <submittedName>
        <fullName evidence="11">Sugar transporter, major facilitator superfamily protein</fullName>
    </submittedName>
</protein>
<dbReference type="PROSITE" id="PS00217">
    <property type="entry name" value="SUGAR_TRANSPORT_2"/>
    <property type="match status" value="1"/>
</dbReference>
<feature type="transmembrane region" description="Helical" evidence="9">
    <location>
        <begin position="245"/>
        <end position="265"/>
    </location>
</feature>
<evidence type="ECO:0000313" key="12">
    <source>
        <dbReference type="Proteomes" id="UP000019222"/>
    </source>
</evidence>
<keyword evidence="5 9" id="KW-0812">Transmembrane</keyword>
<evidence type="ECO:0000256" key="3">
    <source>
        <dbReference type="ARBA" id="ARBA00022448"/>
    </source>
</evidence>
<feature type="transmembrane region" description="Helical" evidence="9">
    <location>
        <begin position="56"/>
        <end position="78"/>
    </location>
</feature>
<keyword evidence="6" id="KW-0769">Symport</keyword>
<feature type="transmembrane region" description="Helical" evidence="9">
    <location>
        <begin position="32"/>
        <end position="50"/>
    </location>
</feature>
<dbReference type="InterPro" id="IPR020846">
    <property type="entry name" value="MFS_dom"/>
</dbReference>
<feature type="transmembrane region" description="Helical" evidence="9">
    <location>
        <begin position="90"/>
        <end position="108"/>
    </location>
</feature>
<reference evidence="11 12" key="1">
    <citation type="submission" date="2013-02" db="EMBL/GenBank/DDBJ databases">
        <title>The complete genome sequence of Corynebacterium vitaeruminis DSM 20294.</title>
        <authorList>
            <person name="Ruckert C."/>
            <person name="Albersmeier A."/>
            <person name="Kalinowski J."/>
        </authorList>
    </citation>
    <scope>NUCLEOTIDE SEQUENCE [LARGE SCALE GENOMIC DNA]</scope>
    <source>
        <strain evidence="12">ATCC 10234</strain>
    </source>
</reference>
<keyword evidence="12" id="KW-1185">Reference proteome</keyword>
<gene>
    <name evidence="11" type="ORF">B843_00190</name>
</gene>
<dbReference type="InterPro" id="IPR051084">
    <property type="entry name" value="H+-coupled_symporters"/>
</dbReference>
<evidence type="ECO:0000256" key="8">
    <source>
        <dbReference type="ARBA" id="ARBA00023136"/>
    </source>
</evidence>
<feature type="domain" description="Major facilitator superfamily (MFS) profile" evidence="10">
    <location>
        <begin position="17"/>
        <end position="421"/>
    </location>
</feature>
<dbReference type="Proteomes" id="UP000019222">
    <property type="component" value="Chromosome"/>
</dbReference>
<organism evidence="11 12">
    <name type="scientific">Corynebacterium vitaeruminis DSM 20294</name>
    <dbReference type="NCBI Taxonomy" id="1224164"/>
    <lineage>
        <taxon>Bacteria</taxon>
        <taxon>Bacillati</taxon>
        <taxon>Actinomycetota</taxon>
        <taxon>Actinomycetes</taxon>
        <taxon>Mycobacteriales</taxon>
        <taxon>Corynebacteriaceae</taxon>
        <taxon>Corynebacterium</taxon>
    </lineage>
</organism>
<evidence type="ECO:0000259" key="10">
    <source>
        <dbReference type="PROSITE" id="PS50850"/>
    </source>
</evidence>
<comment type="subcellular location">
    <subcellularLocation>
        <location evidence="1">Cell membrane</location>
        <topology evidence="1">Multi-pass membrane protein</topology>
    </subcellularLocation>
</comment>
<dbReference type="PATRIC" id="fig|1224164.3.peg.38"/>
<evidence type="ECO:0000256" key="6">
    <source>
        <dbReference type="ARBA" id="ARBA00022847"/>
    </source>
</evidence>
<dbReference type="PANTHER" id="PTHR43528:SF1">
    <property type="entry name" value="ALPHA-KETOGLUTARATE PERMEASE"/>
    <property type="match status" value="1"/>
</dbReference>
<evidence type="ECO:0000256" key="1">
    <source>
        <dbReference type="ARBA" id="ARBA00004651"/>
    </source>
</evidence>
<dbReference type="EMBL" id="CP004353">
    <property type="protein sequence ID" value="AHI21434.1"/>
    <property type="molecule type" value="Genomic_DNA"/>
</dbReference>
<dbReference type="HOGENOM" id="CLU_001265_39_0_11"/>
<dbReference type="AlphaFoldDB" id="W5XXN5"/>
<feature type="transmembrane region" description="Helical" evidence="9">
    <location>
        <begin position="307"/>
        <end position="326"/>
    </location>
</feature>
<keyword evidence="11" id="KW-0762">Sugar transport</keyword>
<keyword evidence="7 9" id="KW-1133">Transmembrane helix</keyword>
<dbReference type="KEGG" id="cvt:B843_00190"/>
<comment type="similarity">
    <text evidence="2">Belongs to the major facilitator superfamily. Metabolite:H+ Symporter (MHS) family (TC 2.A.1.6) family.</text>
</comment>
<evidence type="ECO:0000256" key="4">
    <source>
        <dbReference type="ARBA" id="ARBA00022475"/>
    </source>
</evidence>
<keyword evidence="8 9" id="KW-0472">Membrane</keyword>
<dbReference type="PANTHER" id="PTHR43528">
    <property type="entry name" value="ALPHA-KETOGLUTARATE PERMEASE"/>
    <property type="match status" value="1"/>
</dbReference>
<feature type="transmembrane region" description="Helical" evidence="9">
    <location>
        <begin position="155"/>
        <end position="178"/>
    </location>
</feature>
<keyword evidence="4" id="KW-1003">Cell membrane</keyword>
<feature type="transmembrane region" description="Helical" evidence="9">
    <location>
        <begin position="366"/>
        <end position="386"/>
    </location>
</feature>
<dbReference type="InterPro" id="IPR005828">
    <property type="entry name" value="MFS_sugar_transport-like"/>
</dbReference>
<dbReference type="InterPro" id="IPR036259">
    <property type="entry name" value="MFS_trans_sf"/>
</dbReference>
<dbReference type="InterPro" id="IPR011701">
    <property type="entry name" value="MFS"/>
</dbReference>
<dbReference type="eggNOG" id="COG0477">
    <property type="taxonomic scope" value="Bacteria"/>
</dbReference>
<feature type="transmembrane region" description="Helical" evidence="9">
    <location>
        <begin position="398"/>
        <end position="417"/>
    </location>
</feature>
<dbReference type="STRING" id="1224164.B843_00190"/>
<evidence type="ECO:0000256" key="2">
    <source>
        <dbReference type="ARBA" id="ARBA00008240"/>
    </source>
</evidence>
<name>W5XXN5_9CORY</name>
<dbReference type="Pfam" id="PF07690">
    <property type="entry name" value="MFS_1"/>
    <property type="match status" value="1"/>
</dbReference>
<proteinExistence type="inferred from homology"/>
<feature type="transmembrane region" description="Helical" evidence="9">
    <location>
        <begin position="332"/>
        <end position="354"/>
    </location>
</feature>
<dbReference type="InterPro" id="IPR005829">
    <property type="entry name" value="Sugar_transporter_CS"/>
</dbReference>
<evidence type="ECO:0000256" key="5">
    <source>
        <dbReference type="ARBA" id="ARBA00022692"/>
    </source>
</evidence>
<feature type="transmembrane region" description="Helical" evidence="9">
    <location>
        <begin position="277"/>
        <end position="295"/>
    </location>
</feature>
<dbReference type="SUPFAM" id="SSF103473">
    <property type="entry name" value="MFS general substrate transporter"/>
    <property type="match status" value="1"/>
</dbReference>
<dbReference type="RefSeq" id="WP_051483413.1">
    <property type="nucleotide sequence ID" value="NZ_CP004353.1"/>
</dbReference>
<dbReference type="PROSITE" id="PS50850">
    <property type="entry name" value="MFS"/>
    <property type="match status" value="1"/>
</dbReference>